<dbReference type="CDD" id="cd08253">
    <property type="entry name" value="zeta_crystallin"/>
    <property type="match status" value="1"/>
</dbReference>
<dbReference type="InterPro" id="IPR013149">
    <property type="entry name" value="ADH-like_C"/>
</dbReference>
<dbReference type="EMBL" id="JADBEB010000001">
    <property type="protein sequence ID" value="MBE1485503.1"/>
    <property type="molecule type" value="Genomic_DNA"/>
</dbReference>
<evidence type="ECO:0000259" key="2">
    <source>
        <dbReference type="SMART" id="SM00829"/>
    </source>
</evidence>
<dbReference type="Pfam" id="PF08240">
    <property type="entry name" value="ADH_N"/>
    <property type="match status" value="1"/>
</dbReference>
<protein>
    <submittedName>
        <fullName evidence="3">NADPH2:quinone reductase</fullName>
        <ecNumber evidence="3">1.6.5.5</ecNumber>
    </submittedName>
</protein>
<dbReference type="InterPro" id="IPR020843">
    <property type="entry name" value="ER"/>
</dbReference>
<feature type="domain" description="Enoyl reductase (ER)" evidence="2">
    <location>
        <begin position="10"/>
        <end position="336"/>
    </location>
</feature>
<comment type="caution">
    <text evidence="3">The sequence shown here is derived from an EMBL/GenBank/DDBJ whole genome shotgun (WGS) entry which is preliminary data.</text>
</comment>
<dbReference type="PANTHER" id="PTHR44154:SF1">
    <property type="entry name" value="QUINONE OXIDOREDUCTASE"/>
    <property type="match status" value="1"/>
</dbReference>
<sequence length="341" mass="35571">MKAAVYQRTGDPAVLEVIDRPVPEPGPGEVLVRVAVSGVNPTDWKARQGDGSGTPLRQGWQIPNQDGAGIVETVGTGVDAKLVGERVWIWEAAYKRQWGTSAEYTVVPARQVVRLGAASFDLGASLGIPFMTAHRCLTVGETMPDRLDVGALTGRTVLVQGGAGAVGNAAIQLARWADATVITTVSSSEKAQLAVAAGASYVINYREEDVVAETRKIVPDGVDAIVEVDAARNAEIDCRVIGANGSVAVYAGNSDSKVTLPVRSLMTPNVRWQFVLVYTLPTVAKAHAVFDVAAGAAAGALRVGLDAGLPLHYYPLAEAADAHAAVQNSAVGKVLVVTSDQ</sequence>
<organism evidence="3 4">
    <name type="scientific">Plantactinospora soyae</name>
    <dbReference type="NCBI Taxonomy" id="1544732"/>
    <lineage>
        <taxon>Bacteria</taxon>
        <taxon>Bacillati</taxon>
        <taxon>Actinomycetota</taxon>
        <taxon>Actinomycetes</taxon>
        <taxon>Micromonosporales</taxon>
        <taxon>Micromonosporaceae</taxon>
        <taxon>Plantactinospora</taxon>
    </lineage>
</organism>
<dbReference type="Proteomes" id="UP000649753">
    <property type="component" value="Unassembled WGS sequence"/>
</dbReference>
<dbReference type="GO" id="GO:0003960">
    <property type="term" value="F:quinone reductase (NADPH) activity"/>
    <property type="evidence" value="ECO:0007669"/>
    <property type="project" value="UniProtKB-EC"/>
</dbReference>
<dbReference type="InterPro" id="IPR051603">
    <property type="entry name" value="Zinc-ADH_QOR/CCCR"/>
</dbReference>
<accession>A0A927QXI2</accession>
<dbReference type="PANTHER" id="PTHR44154">
    <property type="entry name" value="QUINONE OXIDOREDUCTASE"/>
    <property type="match status" value="1"/>
</dbReference>
<dbReference type="SMART" id="SM00829">
    <property type="entry name" value="PKS_ER"/>
    <property type="match status" value="1"/>
</dbReference>
<evidence type="ECO:0000313" key="3">
    <source>
        <dbReference type="EMBL" id="MBE1485503.1"/>
    </source>
</evidence>
<evidence type="ECO:0000256" key="1">
    <source>
        <dbReference type="ARBA" id="ARBA00022857"/>
    </source>
</evidence>
<keyword evidence="4" id="KW-1185">Reference proteome</keyword>
<evidence type="ECO:0000313" key="4">
    <source>
        <dbReference type="Proteomes" id="UP000649753"/>
    </source>
</evidence>
<dbReference type="AlphaFoldDB" id="A0A927QXI2"/>
<dbReference type="RefSeq" id="WP_192765682.1">
    <property type="nucleotide sequence ID" value="NZ_JADBEB010000001.1"/>
</dbReference>
<dbReference type="SUPFAM" id="SSF51735">
    <property type="entry name" value="NAD(P)-binding Rossmann-fold domains"/>
    <property type="match status" value="1"/>
</dbReference>
<keyword evidence="1" id="KW-0521">NADP</keyword>
<name>A0A927QXI2_9ACTN</name>
<dbReference type="Gene3D" id="3.90.180.10">
    <property type="entry name" value="Medium-chain alcohol dehydrogenases, catalytic domain"/>
    <property type="match status" value="1"/>
</dbReference>
<dbReference type="InterPro" id="IPR013154">
    <property type="entry name" value="ADH-like_N"/>
</dbReference>
<keyword evidence="3" id="KW-0560">Oxidoreductase</keyword>
<gene>
    <name evidence="3" type="ORF">H4W31_001141</name>
</gene>
<dbReference type="EC" id="1.6.5.5" evidence="3"/>
<proteinExistence type="predicted"/>
<dbReference type="InterPro" id="IPR036291">
    <property type="entry name" value="NAD(P)-bd_dom_sf"/>
</dbReference>
<dbReference type="InterPro" id="IPR011032">
    <property type="entry name" value="GroES-like_sf"/>
</dbReference>
<reference evidence="3" key="1">
    <citation type="submission" date="2020-10" db="EMBL/GenBank/DDBJ databases">
        <title>Sequencing the genomes of 1000 actinobacteria strains.</title>
        <authorList>
            <person name="Klenk H.-P."/>
        </authorList>
    </citation>
    <scope>NUCLEOTIDE SEQUENCE</scope>
    <source>
        <strain evidence="3">DSM 46832</strain>
    </source>
</reference>
<dbReference type="SUPFAM" id="SSF50129">
    <property type="entry name" value="GroES-like"/>
    <property type="match status" value="1"/>
</dbReference>
<dbReference type="Gene3D" id="3.40.50.720">
    <property type="entry name" value="NAD(P)-binding Rossmann-like Domain"/>
    <property type="match status" value="1"/>
</dbReference>
<dbReference type="Pfam" id="PF00107">
    <property type="entry name" value="ADH_zinc_N"/>
    <property type="match status" value="1"/>
</dbReference>